<keyword evidence="3" id="KW-0479">Metal-binding</keyword>
<evidence type="ECO:0000259" key="7">
    <source>
        <dbReference type="Pfam" id="PF08659"/>
    </source>
</evidence>
<keyword evidence="6" id="KW-0472">Membrane</keyword>
<gene>
    <name evidence="8" type="ORF">CRHIZ90672A_00018304</name>
</gene>
<dbReference type="GO" id="GO:0005506">
    <property type="term" value="F:iron ion binding"/>
    <property type="evidence" value="ECO:0007669"/>
    <property type="project" value="InterPro"/>
</dbReference>
<reference evidence="8" key="1">
    <citation type="submission" date="2021-10" db="EMBL/GenBank/DDBJ databases">
        <authorList>
            <person name="Piombo E."/>
        </authorList>
    </citation>
    <scope>NUCLEOTIDE SEQUENCE</scope>
</reference>
<dbReference type="Gene3D" id="3.40.50.720">
    <property type="entry name" value="NAD(P)-binding Rossmann-like Domain"/>
    <property type="match status" value="1"/>
</dbReference>
<sequence length="494" mass="55094">MEFNITLLHAQAIRLVVSLSSRWIWTVILLLLAVFIFQNVLFSKTPSVPVIFSEIKDVRARKLRYLNSPRETLNAGYKKFGDVIWGLDTSQGIKLVLATTYLDELKSHPALSFTASITHDGMKSYTGIGGLPDDVVQIFKAKFNPSIAEFIPYLYHTFERDITSVFPLNREWTETDVYNRVSKLVCVVSTKAFYSDAASRDDEWLSLAPEYIATVLDYLLALKQWPGALRPISRFLIPQRAVIVKQWEKAHAHLSAALRAKKAGVRNDPPSLFDHIVDTKPNVAVDELIHTQMALVVAGIHTTAAGLTQLLFDMAAHPEETKMLREEATAVYHDVLQLRLYQAYTSIRGVCRLRGSLCIPLHAARSLHSQNCCLLRSDNGQLALPTIRAAPRREYVFDPEASYLLISDLGRSVPVWMAQRGARNLVFLSLSAGCRVKVVASSMACMADVCRAMREARTRVKGIILIAIALHDQAFASISLDNWKGATESIIAGS</sequence>
<dbReference type="OrthoDB" id="1844152at2759"/>
<evidence type="ECO:0000256" key="6">
    <source>
        <dbReference type="SAM" id="Phobius"/>
    </source>
</evidence>
<feature type="transmembrane region" description="Helical" evidence="6">
    <location>
        <begin position="23"/>
        <end position="42"/>
    </location>
</feature>
<evidence type="ECO:0000256" key="5">
    <source>
        <dbReference type="ARBA" id="ARBA00023004"/>
    </source>
</evidence>
<dbReference type="InterPro" id="IPR013968">
    <property type="entry name" value="PKS_KR"/>
</dbReference>
<feature type="domain" description="Ketoreductase (KR)" evidence="7">
    <location>
        <begin position="408"/>
        <end position="491"/>
    </location>
</feature>
<evidence type="ECO:0000256" key="3">
    <source>
        <dbReference type="ARBA" id="ARBA00022723"/>
    </source>
</evidence>
<dbReference type="Pfam" id="PF00067">
    <property type="entry name" value="p450"/>
    <property type="match status" value="1"/>
</dbReference>
<keyword evidence="6" id="KW-0812">Transmembrane</keyword>
<dbReference type="Proteomes" id="UP000696573">
    <property type="component" value="Unassembled WGS sequence"/>
</dbReference>
<proteinExistence type="inferred from homology"/>
<name>A0A9N9YNP9_9HYPO</name>
<dbReference type="GO" id="GO:0016705">
    <property type="term" value="F:oxidoreductase activity, acting on paired donors, with incorporation or reduction of molecular oxygen"/>
    <property type="evidence" value="ECO:0007669"/>
    <property type="project" value="InterPro"/>
</dbReference>
<organism evidence="8 9">
    <name type="scientific">Clonostachys rhizophaga</name>
    <dbReference type="NCBI Taxonomy" id="160324"/>
    <lineage>
        <taxon>Eukaryota</taxon>
        <taxon>Fungi</taxon>
        <taxon>Dikarya</taxon>
        <taxon>Ascomycota</taxon>
        <taxon>Pezizomycotina</taxon>
        <taxon>Sordariomycetes</taxon>
        <taxon>Hypocreomycetidae</taxon>
        <taxon>Hypocreales</taxon>
        <taxon>Bionectriaceae</taxon>
        <taxon>Clonostachys</taxon>
    </lineage>
</organism>
<comment type="similarity">
    <text evidence="2">Belongs to the cytochrome P450 family.</text>
</comment>
<dbReference type="InterPro" id="IPR036396">
    <property type="entry name" value="Cyt_P450_sf"/>
</dbReference>
<dbReference type="Pfam" id="PF08659">
    <property type="entry name" value="KR"/>
    <property type="match status" value="1"/>
</dbReference>
<dbReference type="InterPro" id="IPR001128">
    <property type="entry name" value="Cyt_P450"/>
</dbReference>
<accession>A0A9N9YNP9</accession>
<evidence type="ECO:0000313" key="8">
    <source>
        <dbReference type="EMBL" id="CAH0023574.1"/>
    </source>
</evidence>
<evidence type="ECO:0000256" key="2">
    <source>
        <dbReference type="ARBA" id="ARBA00010617"/>
    </source>
</evidence>
<evidence type="ECO:0000256" key="1">
    <source>
        <dbReference type="ARBA" id="ARBA00001971"/>
    </source>
</evidence>
<dbReference type="AlphaFoldDB" id="A0A9N9YNP9"/>
<comment type="cofactor">
    <cofactor evidence="1">
        <name>heme</name>
        <dbReference type="ChEBI" id="CHEBI:30413"/>
    </cofactor>
</comment>
<dbReference type="GO" id="GO:0004497">
    <property type="term" value="F:monooxygenase activity"/>
    <property type="evidence" value="ECO:0007669"/>
    <property type="project" value="InterPro"/>
</dbReference>
<evidence type="ECO:0000313" key="9">
    <source>
        <dbReference type="Proteomes" id="UP000696573"/>
    </source>
</evidence>
<dbReference type="EMBL" id="CABFNQ020000693">
    <property type="protein sequence ID" value="CAH0023574.1"/>
    <property type="molecule type" value="Genomic_DNA"/>
</dbReference>
<dbReference type="PANTHER" id="PTHR46206">
    <property type="entry name" value="CYTOCHROME P450"/>
    <property type="match status" value="1"/>
</dbReference>
<comment type="caution">
    <text evidence="8">The sequence shown here is derived from an EMBL/GenBank/DDBJ whole genome shotgun (WGS) entry which is preliminary data.</text>
</comment>
<dbReference type="SUPFAM" id="SSF48264">
    <property type="entry name" value="Cytochrome P450"/>
    <property type="match status" value="1"/>
</dbReference>
<evidence type="ECO:0000256" key="4">
    <source>
        <dbReference type="ARBA" id="ARBA00023002"/>
    </source>
</evidence>
<keyword evidence="5" id="KW-0408">Iron</keyword>
<dbReference type="Gene3D" id="1.10.630.10">
    <property type="entry name" value="Cytochrome P450"/>
    <property type="match status" value="1"/>
</dbReference>
<dbReference type="GO" id="GO:0020037">
    <property type="term" value="F:heme binding"/>
    <property type="evidence" value="ECO:0007669"/>
    <property type="project" value="InterPro"/>
</dbReference>
<keyword evidence="4" id="KW-0560">Oxidoreductase</keyword>
<keyword evidence="9" id="KW-1185">Reference proteome</keyword>
<keyword evidence="6" id="KW-1133">Transmembrane helix</keyword>
<protein>
    <recommendedName>
        <fullName evidence="7">Ketoreductase (KR) domain-containing protein</fullName>
    </recommendedName>
</protein>